<sequence>MGLSHRNGSLNSEQLPADCGPAIEVEVTMSENSETDRFAGTYYVLINTEPIGTKADQPFLPVNKLILIDESDNPEDIPESHSPEPSSEDAIFYDRETAEAHRDAYHAAGKEHIELREMTLSPA</sequence>
<evidence type="ECO:0000313" key="2">
    <source>
        <dbReference type="Proteomes" id="UP000198775"/>
    </source>
</evidence>
<dbReference type="Proteomes" id="UP000198775">
    <property type="component" value="Unassembled WGS sequence"/>
</dbReference>
<protein>
    <submittedName>
        <fullName evidence="1">Uncharacterized protein</fullName>
    </submittedName>
</protein>
<dbReference type="EMBL" id="FOCX01000009">
    <property type="protein sequence ID" value="SEO19906.1"/>
    <property type="molecule type" value="Genomic_DNA"/>
</dbReference>
<proteinExistence type="predicted"/>
<keyword evidence="2" id="KW-1185">Reference proteome</keyword>
<organism evidence="1 2">
    <name type="scientific">Halorientalis persicus</name>
    <dbReference type="NCBI Taxonomy" id="1367881"/>
    <lineage>
        <taxon>Archaea</taxon>
        <taxon>Methanobacteriati</taxon>
        <taxon>Methanobacteriota</taxon>
        <taxon>Stenosarchaea group</taxon>
        <taxon>Halobacteria</taxon>
        <taxon>Halobacteriales</taxon>
        <taxon>Haloarculaceae</taxon>
        <taxon>Halorientalis</taxon>
    </lineage>
</organism>
<name>A0A1H8MRW9_9EURY</name>
<dbReference type="AlphaFoldDB" id="A0A1H8MRW9"/>
<evidence type="ECO:0000313" key="1">
    <source>
        <dbReference type="EMBL" id="SEO19906.1"/>
    </source>
</evidence>
<accession>A0A1H8MRW9</accession>
<reference evidence="2" key="1">
    <citation type="submission" date="2016-10" db="EMBL/GenBank/DDBJ databases">
        <authorList>
            <person name="Varghese N."/>
            <person name="Submissions S."/>
        </authorList>
    </citation>
    <scope>NUCLEOTIDE SEQUENCE [LARGE SCALE GENOMIC DNA]</scope>
    <source>
        <strain evidence="2">IBRC-M 10043</strain>
    </source>
</reference>
<gene>
    <name evidence="1" type="ORF">SAMN05216388_100995</name>
</gene>